<dbReference type="GeneID" id="43594242"/>
<sequence>MIAMPVAPGAGATNQFCDDPNEFAPASFTLQPTYHQPLQLQLHRTTSPLPSPPRVWLSPPVRAVIVALASMIILPGNAPGTGWAGVYERMTVNWAVRQFISAQLKYSTVNNSPHYRQSNCPSAVTAFMNSKIAPLGLLRVSPCIPRALFSVPK</sequence>
<keyword evidence="2" id="KW-1185">Reference proteome</keyword>
<dbReference type="RefSeq" id="XP_031874070.1">
    <property type="nucleotide sequence ID" value="XM_032010016.1"/>
</dbReference>
<accession>A0A370U0W1</accession>
<gene>
    <name evidence="1" type="ORF">BP5553_01393</name>
</gene>
<organism evidence="1 2">
    <name type="scientific">Venustampulla echinocandica</name>
    <dbReference type="NCBI Taxonomy" id="2656787"/>
    <lineage>
        <taxon>Eukaryota</taxon>
        <taxon>Fungi</taxon>
        <taxon>Dikarya</taxon>
        <taxon>Ascomycota</taxon>
        <taxon>Pezizomycotina</taxon>
        <taxon>Leotiomycetes</taxon>
        <taxon>Helotiales</taxon>
        <taxon>Pleuroascaceae</taxon>
        <taxon>Venustampulla</taxon>
    </lineage>
</organism>
<dbReference type="Proteomes" id="UP000254866">
    <property type="component" value="Unassembled WGS sequence"/>
</dbReference>
<comment type="caution">
    <text evidence="1">The sequence shown here is derived from an EMBL/GenBank/DDBJ whole genome shotgun (WGS) entry which is preliminary data.</text>
</comment>
<evidence type="ECO:0000313" key="2">
    <source>
        <dbReference type="Proteomes" id="UP000254866"/>
    </source>
</evidence>
<protein>
    <submittedName>
        <fullName evidence="1">Uncharacterized protein</fullName>
    </submittedName>
</protein>
<dbReference type="AlphaFoldDB" id="A0A370U0W1"/>
<reference evidence="1 2" key="1">
    <citation type="journal article" date="2018" name="IMA Fungus">
        <title>IMA Genome-F 9: Draft genome sequence of Annulohypoxylon stygium, Aspergillus mulundensis, Berkeleyomyces basicola (syn. Thielaviopsis basicola), Ceratocystis smalleyi, two Cercospora beticola strains, Coleophoma cylindrospora, Fusarium fracticaudum, Phialophora cf. hyalina, and Morchella septimelata.</title>
        <authorList>
            <person name="Wingfield B.D."/>
            <person name="Bills G.F."/>
            <person name="Dong Y."/>
            <person name="Huang W."/>
            <person name="Nel W.J."/>
            <person name="Swalarsk-Parry B.S."/>
            <person name="Vaghefi N."/>
            <person name="Wilken P.M."/>
            <person name="An Z."/>
            <person name="de Beer Z.W."/>
            <person name="De Vos L."/>
            <person name="Chen L."/>
            <person name="Duong T.A."/>
            <person name="Gao Y."/>
            <person name="Hammerbacher A."/>
            <person name="Kikkert J.R."/>
            <person name="Li Y."/>
            <person name="Li H."/>
            <person name="Li K."/>
            <person name="Li Q."/>
            <person name="Liu X."/>
            <person name="Ma X."/>
            <person name="Naidoo K."/>
            <person name="Pethybridge S.J."/>
            <person name="Sun J."/>
            <person name="Steenkamp E.T."/>
            <person name="van der Nest M.A."/>
            <person name="van Wyk S."/>
            <person name="Wingfield M.J."/>
            <person name="Xiong C."/>
            <person name="Yue Q."/>
            <person name="Zhang X."/>
        </authorList>
    </citation>
    <scope>NUCLEOTIDE SEQUENCE [LARGE SCALE GENOMIC DNA]</scope>
    <source>
        <strain evidence="1 2">BP 5553</strain>
    </source>
</reference>
<evidence type="ECO:0000313" key="1">
    <source>
        <dbReference type="EMBL" id="RDL41414.1"/>
    </source>
</evidence>
<proteinExistence type="predicted"/>
<name>A0A370U0W1_9HELO</name>
<dbReference type="EMBL" id="NPIC01000001">
    <property type="protein sequence ID" value="RDL41414.1"/>
    <property type="molecule type" value="Genomic_DNA"/>
</dbReference>